<evidence type="ECO:0000256" key="1">
    <source>
        <dbReference type="ARBA" id="ARBA00004141"/>
    </source>
</evidence>
<evidence type="ECO:0000313" key="7">
    <source>
        <dbReference type="EMBL" id="BBO92518.1"/>
    </source>
</evidence>
<dbReference type="UniPathway" id="UPA00895"/>
<dbReference type="InterPro" id="IPR009908">
    <property type="entry name" value="Methylamine_util_MauE"/>
</dbReference>
<feature type="transmembrane region" description="Helical" evidence="5">
    <location>
        <begin position="86"/>
        <end position="106"/>
    </location>
</feature>
<dbReference type="AlphaFoldDB" id="A0A5K8AIX0"/>
<keyword evidence="2 5" id="KW-0812">Transmembrane</keyword>
<evidence type="ECO:0000256" key="4">
    <source>
        <dbReference type="ARBA" id="ARBA00023136"/>
    </source>
</evidence>
<dbReference type="GO" id="GO:0030416">
    <property type="term" value="P:methylamine metabolic process"/>
    <property type="evidence" value="ECO:0007669"/>
    <property type="project" value="InterPro"/>
</dbReference>
<feature type="transmembrane region" description="Helical" evidence="5">
    <location>
        <begin position="113"/>
        <end position="133"/>
    </location>
</feature>
<evidence type="ECO:0000256" key="5">
    <source>
        <dbReference type="SAM" id="Phobius"/>
    </source>
</evidence>
<reference evidence="7 8" key="1">
    <citation type="submission" date="2019-11" db="EMBL/GenBank/DDBJ databases">
        <title>Comparative genomics of hydrocarbon-degrading Desulfosarcina strains.</title>
        <authorList>
            <person name="Watanabe M."/>
            <person name="Kojima H."/>
            <person name="Fukui M."/>
        </authorList>
    </citation>
    <scope>NUCLEOTIDE SEQUENCE [LARGE SCALE GENOMIC DNA]</scope>
    <source>
        <strain evidence="8">oXyS1</strain>
    </source>
</reference>
<dbReference type="Proteomes" id="UP000422108">
    <property type="component" value="Chromosome"/>
</dbReference>
<keyword evidence="3 5" id="KW-1133">Transmembrane helix</keyword>
<dbReference type="EMBL" id="AP021879">
    <property type="protein sequence ID" value="BBO92518.1"/>
    <property type="molecule type" value="Genomic_DNA"/>
</dbReference>
<organism evidence="7 8">
    <name type="scientific">Desulfosarcina ovata subsp. ovata</name>
    <dbReference type="NCBI Taxonomy" id="2752305"/>
    <lineage>
        <taxon>Bacteria</taxon>
        <taxon>Pseudomonadati</taxon>
        <taxon>Thermodesulfobacteriota</taxon>
        <taxon>Desulfobacteria</taxon>
        <taxon>Desulfobacterales</taxon>
        <taxon>Desulfosarcinaceae</taxon>
        <taxon>Desulfosarcina</taxon>
    </lineage>
</organism>
<protein>
    <recommendedName>
        <fullName evidence="6">Methylamine utilisation protein MauE domain-containing protein</fullName>
    </recommendedName>
</protein>
<evidence type="ECO:0000256" key="2">
    <source>
        <dbReference type="ARBA" id="ARBA00022692"/>
    </source>
</evidence>
<evidence type="ECO:0000313" key="8">
    <source>
        <dbReference type="Proteomes" id="UP000422108"/>
    </source>
</evidence>
<feature type="transmembrane region" description="Helical" evidence="5">
    <location>
        <begin position="48"/>
        <end position="66"/>
    </location>
</feature>
<dbReference type="Pfam" id="PF07291">
    <property type="entry name" value="MauE"/>
    <property type="match status" value="1"/>
</dbReference>
<comment type="subcellular location">
    <subcellularLocation>
        <location evidence="1">Membrane</location>
        <topology evidence="1">Multi-pass membrane protein</topology>
    </subcellularLocation>
</comment>
<accession>A0A5K8AIX0</accession>
<name>A0A5K8AIX0_9BACT</name>
<feature type="domain" description="Methylamine utilisation protein MauE" evidence="6">
    <location>
        <begin position="46"/>
        <end position="172"/>
    </location>
</feature>
<dbReference type="GO" id="GO:0016020">
    <property type="term" value="C:membrane"/>
    <property type="evidence" value="ECO:0007669"/>
    <property type="project" value="UniProtKB-SubCell"/>
</dbReference>
<evidence type="ECO:0000256" key="3">
    <source>
        <dbReference type="ARBA" id="ARBA00022989"/>
    </source>
</evidence>
<keyword evidence="4 5" id="KW-0472">Membrane</keyword>
<evidence type="ECO:0000259" key="6">
    <source>
        <dbReference type="Pfam" id="PF07291"/>
    </source>
</evidence>
<gene>
    <name evidence="7" type="ORF">DSCOOX_56980</name>
</gene>
<proteinExistence type="predicted"/>
<sequence length="189" mass="20319">MRLPCLPLADVLARWTSRGYGRGNQDENQWDSVMTLPLTTGRVPVSRAVKIILGIVFLFSSAGKIIDPGAFAAIVANYQLLPPQLVTATAVVFPWVEALCGLALVCGWLDEGAALLIGLMMVAFIGITIYNGYRGLDIACGCFSLSAREPSSILWNTLRDLAILAAAVWVLADSAHRHPGVASRPSRRV</sequence>
<keyword evidence="8" id="KW-1185">Reference proteome</keyword>